<keyword evidence="4" id="KW-1185">Reference proteome</keyword>
<feature type="transmembrane region" description="Helical" evidence="2">
    <location>
        <begin position="60"/>
        <end position="81"/>
    </location>
</feature>
<feature type="compositionally biased region" description="Low complexity" evidence="1">
    <location>
        <begin position="270"/>
        <end position="283"/>
    </location>
</feature>
<feature type="compositionally biased region" description="Low complexity" evidence="1">
    <location>
        <begin position="98"/>
        <end position="110"/>
    </location>
</feature>
<feature type="region of interest" description="Disordered" evidence="1">
    <location>
        <begin position="94"/>
        <end position="118"/>
    </location>
</feature>
<gene>
    <name evidence="3" type="ORF">GCM10023220_61360</name>
</gene>
<keyword evidence="2" id="KW-1133">Transmembrane helix</keyword>
<proteinExistence type="predicted"/>
<reference evidence="4" key="1">
    <citation type="journal article" date="2019" name="Int. J. Syst. Evol. Microbiol.">
        <title>The Global Catalogue of Microorganisms (GCM) 10K type strain sequencing project: providing services to taxonomists for standard genome sequencing and annotation.</title>
        <authorList>
            <consortium name="The Broad Institute Genomics Platform"/>
            <consortium name="The Broad Institute Genome Sequencing Center for Infectious Disease"/>
            <person name="Wu L."/>
            <person name="Ma J."/>
        </authorList>
    </citation>
    <scope>NUCLEOTIDE SEQUENCE [LARGE SCALE GENOMIC DNA]</scope>
    <source>
        <strain evidence="4">JCM 18081</strain>
    </source>
</reference>
<feature type="compositionally biased region" description="Low complexity" evidence="1">
    <location>
        <begin position="216"/>
        <end position="250"/>
    </location>
</feature>
<dbReference type="EMBL" id="BAABIG010000080">
    <property type="protein sequence ID" value="GAA4820176.1"/>
    <property type="molecule type" value="Genomic_DNA"/>
</dbReference>
<accession>A0ABP9D0W2</accession>
<feature type="compositionally biased region" description="Polar residues" evidence="1">
    <location>
        <begin position="251"/>
        <end position="260"/>
    </location>
</feature>
<dbReference type="Proteomes" id="UP001501265">
    <property type="component" value="Unassembled WGS sequence"/>
</dbReference>
<organism evidence="3 4">
    <name type="scientific">Streptomyces ziwulingensis</name>
    <dbReference type="NCBI Taxonomy" id="1045501"/>
    <lineage>
        <taxon>Bacteria</taxon>
        <taxon>Bacillati</taxon>
        <taxon>Actinomycetota</taxon>
        <taxon>Actinomycetes</taxon>
        <taxon>Kitasatosporales</taxon>
        <taxon>Streptomycetaceae</taxon>
        <taxon>Streptomyces</taxon>
    </lineage>
</organism>
<keyword evidence="2" id="KW-0472">Membrane</keyword>
<protein>
    <submittedName>
        <fullName evidence="3">Uncharacterized protein</fullName>
    </submittedName>
</protein>
<name>A0ABP9D0W2_9ACTN</name>
<keyword evidence="2" id="KW-0812">Transmembrane</keyword>
<evidence type="ECO:0000313" key="3">
    <source>
        <dbReference type="EMBL" id="GAA4820176.1"/>
    </source>
</evidence>
<feature type="region of interest" description="Disordered" evidence="1">
    <location>
        <begin position="167"/>
        <end position="299"/>
    </location>
</feature>
<feature type="transmembrane region" description="Helical" evidence="2">
    <location>
        <begin position="136"/>
        <end position="156"/>
    </location>
</feature>
<evidence type="ECO:0000313" key="4">
    <source>
        <dbReference type="Proteomes" id="UP001501265"/>
    </source>
</evidence>
<sequence length="299" mass="28638">MRERSEGVDGTPILDGSPGEPGGAEERGRIDLSVPQVAGSALSAVIAAKLASSFGVYGTILGAGLISVVATCGGSVFQHFFKRTGEQLRVRRPAEQPRAGGRAAVAASGSWPSPPTGEFTPGTVYRARVRGWKRPLLAAALVFGVAMGGITAYELLSGHNLSGGGSTTVSNALSGHSASSSGTDGSDEDEPDGTGGSPDTSPSPAPGESGATGSGDDAPTAAPSGSPSTGASGVAPGSGSAAPDGPASGTTPAPSATDGGQASGDGATAGPGTSATAPAPSASDRSETGDQGPDGLEAP</sequence>
<comment type="caution">
    <text evidence="3">The sequence shown here is derived from an EMBL/GenBank/DDBJ whole genome shotgun (WGS) entry which is preliminary data.</text>
</comment>
<feature type="compositionally biased region" description="Polar residues" evidence="1">
    <location>
        <begin position="167"/>
        <end position="178"/>
    </location>
</feature>
<evidence type="ECO:0000256" key="2">
    <source>
        <dbReference type="SAM" id="Phobius"/>
    </source>
</evidence>
<feature type="region of interest" description="Disordered" evidence="1">
    <location>
        <begin position="1"/>
        <end position="27"/>
    </location>
</feature>
<evidence type="ECO:0000256" key="1">
    <source>
        <dbReference type="SAM" id="MobiDB-lite"/>
    </source>
</evidence>